<dbReference type="AlphaFoldDB" id="A0A5B2XVE6"/>
<dbReference type="Gene3D" id="2.40.10.500">
    <property type="match status" value="1"/>
</dbReference>
<evidence type="ECO:0008006" key="4">
    <source>
        <dbReference type="Google" id="ProtNLM"/>
    </source>
</evidence>
<feature type="signal peptide" evidence="1">
    <location>
        <begin position="1"/>
        <end position="21"/>
    </location>
</feature>
<dbReference type="EMBL" id="VUOB01000001">
    <property type="protein sequence ID" value="KAA2267125.1"/>
    <property type="molecule type" value="Genomic_DNA"/>
</dbReference>
<dbReference type="InterPro" id="IPR011042">
    <property type="entry name" value="6-blade_b-propeller_TolB-like"/>
</dbReference>
<dbReference type="Proteomes" id="UP000323454">
    <property type="component" value="Unassembled WGS sequence"/>
</dbReference>
<name>A0A5B2XVE6_9PSEU</name>
<keyword evidence="1" id="KW-0732">Signal</keyword>
<evidence type="ECO:0000256" key="1">
    <source>
        <dbReference type="SAM" id="SignalP"/>
    </source>
</evidence>
<sequence length="311" mass="32020">MRTYRLVASLVAAAAIATALAAPAQAVSLTMPGCGDAVQVSTFHQGNGDFLENLAFDGEGGLWIANSSANRIDRYAPDGRVTATVPGIRAAASIRKRGDSLYVNYGDGVPDHLLPFNNAGVVRVDLATLAVSPYADGLHVANGSAFDSAGNLYVSNSGGLTIARVRPGGQVEPAWVTLPSTPNGVTVIGDTLYATLTLDLRSPVVAVPLADPGAWRILTELASPLFKGLDDVYAGPDEQLYVAGNLVGELFRVDPATGSACLLAAGLPAGITSQVTNGITSVSMAHDFGPYAGDLFLTAGNGTITRLSTRH</sequence>
<dbReference type="RefSeq" id="WP_149847434.1">
    <property type="nucleotide sequence ID" value="NZ_VUOB01000001.1"/>
</dbReference>
<protein>
    <recommendedName>
        <fullName evidence="4">SMP-30/Gluconolactonase/LRE-like region domain-containing protein</fullName>
    </recommendedName>
</protein>
<comment type="caution">
    <text evidence="2">The sequence shown here is derived from an EMBL/GenBank/DDBJ whole genome shotgun (WGS) entry which is preliminary data.</text>
</comment>
<feature type="chain" id="PRO_5039335290" description="SMP-30/Gluconolactonase/LRE-like region domain-containing protein" evidence="1">
    <location>
        <begin position="22"/>
        <end position="311"/>
    </location>
</feature>
<evidence type="ECO:0000313" key="2">
    <source>
        <dbReference type="EMBL" id="KAA2267125.1"/>
    </source>
</evidence>
<dbReference type="SUPFAM" id="SSF63829">
    <property type="entry name" value="Calcium-dependent phosphotriesterase"/>
    <property type="match status" value="1"/>
</dbReference>
<dbReference type="Gene3D" id="2.120.10.30">
    <property type="entry name" value="TolB, C-terminal domain"/>
    <property type="match status" value="1"/>
</dbReference>
<proteinExistence type="predicted"/>
<keyword evidence="3" id="KW-1185">Reference proteome</keyword>
<dbReference type="OrthoDB" id="4564604at2"/>
<gene>
    <name evidence="2" type="ORF">F0L68_00920</name>
</gene>
<reference evidence="2 3" key="2">
    <citation type="submission" date="2019-09" db="EMBL/GenBank/DDBJ databases">
        <authorList>
            <person name="Jin C."/>
        </authorList>
    </citation>
    <scope>NUCLEOTIDE SEQUENCE [LARGE SCALE GENOMIC DNA]</scope>
    <source>
        <strain evidence="2 3">AN110305</strain>
    </source>
</reference>
<organism evidence="2 3">
    <name type="scientific">Solihabitans fulvus</name>
    <dbReference type="NCBI Taxonomy" id="1892852"/>
    <lineage>
        <taxon>Bacteria</taxon>
        <taxon>Bacillati</taxon>
        <taxon>Actinomycetota</taxon>
        <taxon>Actinomycetes</taxon>
        <taxon>Pseudonocardiales</taxon>
        <taxon>Pseudonocardiaceae</taxon>
        <taxon>Solihabitans</taxon>
    </lineage>
</organism>
<reference evidence="2 3" key="1">
    <citation type="submission" date="2019-09" db="EMBL/GenBank/DDBJ databases">
        <title>Goodfellowia gen. nov., a new genus of the Pseudonocardineae related to Actinoalloteichus, containing Goodfellowia coeruleoviolacea gen. nov., comb. nov. gen. nov., comb. nov.</title>
        <authorList>
            <person name="Labeda D."/>
        </authorList>
    </citation>
    <scope>NUCLEOTIDE SEQUENCE [LARGE SCALE GENOMIC DNA]</scope>
    <source>
        <strain evidence="2 3">AN110305</strain>
    </source>
</reference>
<accession>A0A5B2XVE6</accession>
<evidence type="ECO:0000313" key="3">
    <source>
        <dbReference type="Proteomes" id="UP000323454"/>
    </source>
</evidence>